<proteinExistence type="predicted"/>
<name>E2BZ39_HARSA</name>
<dbReference type="InParanoid" id="E2BZ39"/>
<reference evidence="1 2" key="1">
    <citation type="journal article" date="2010" name="Science">
        <title>Genomic comparison of the ants Camponotus floridanus and Harpegnathos saltator.</title>
        <authorList>
            <person name="Bonasio R."/>
            <person name="Zhang G."/>
            <person name="Ye C."/>
            <person name="Mutti N.S."/>
            <person name="Fang X."/>
            <person name="Qin N."/>
            <person name="Donahue G."/>
            <person name="Yang P."/>
            <person name="Li Q."/>
            <person name="Li C."/>
            <person name="Zhang P."/>
            <person name="Huang Z."/>
            <person name="Berger S.L."/>
            <person name="Reinberg D."/>
            <person name="Wang J."/>
            <person name="Liebig J."/>
        </authorList>
    </citation>
    <scope>NUCLEOTIDE SEQUENCE [LARGE SCALE GENOMIC DNA]</scope>
    <source>
        <strain evidence="1 2">R22 G/1</strain>
    </source>
</reference>
<keyword evidence="2" id="KW-1185">Reference proteome</keyword>
<dbReference type="InterPro" id="IPR036736">
    <property type="entry name" value="ACP-like_sf"/>
</dbReference>
<evidence type="ECO:0000313" key="1">
    <source>
        <dbReference type="EMBL" id="EFN79041.1"/>
    </source>
</evidence>
<dbReference type="EMBL" id="GL451555">
    <property type="protein sequence ID" value="EFN79041.1"/>
    <property type="molecule type" value="Genomic_DNA"/>
</dbReference>
<dbReference type="AlphaFoldDB" id="E2BZ39"/>
<dbReference type="Gene3D" id="1.10.1200.10">
    <property type="entry name" value="ACP-like"/>
    <property type="match status" value="1"/>
</dbReference>
<sequence length="61" mass="7093">MAVEIKQTLKRKFDVYLTAQDIRNFTFEKPGNMADKDKGFEQTKISNCFAAWLPSQTIYKS</sequence>
<accession>E2BZ39</accession>
<dbReference type="Proteomes" id="UP000008237">
    <property type="component" value="Unassembled WGS sequence"/>
</dbReference>
<gene>
    <name evidence="1" type="ORF">EAI_12956</name>
</gene>
<evidence type="ECO:0000313" key="2">
    <source>
        <dbReference type="Proteomes" id="UP000008237"/>
    </source>
</evidence>
<organism evidence="2">
    <name type="scientific">Harpegnathos saltator</name>
    <name type="common">Jerdon's jumping ant</name>
    <dbReference type="NCBI Taxonomy" id="610380"/>
    <lineage>
        <taxon>Eukaryota</taxon>
        <taxon>Metazoa</taxon>
        <taxon>Ecdysozoa</taxon>
        <taxon>Arthropoda</taxon>
        <taxon>Hexapoda</taxon>
        <taxon>Insecta</taxon>
        <taxon>Pterygota</taxon>
        <taxon>Neoptera</taxon>
        <taxon>Endopterygota</taxon>
        <taxon>Hymenoptera</taxon>
        <taxon>Apocrita</taxon>
        <taxon>Aculeata</taxon>
        <taxon>Formicoidea</taxon>
        <taxon>Formicidae</taxon>
        <taxon>Ponerinae</taxon>
        <taxon>Ponerini</taxon>
        <taxon>Harpegnathos</taxon>
    </lineage>
</organism>
<protein>
    <submittedName>
        <fullName evidence="1">Uncharacterized protein</fullName>
    </submittedName>
</protein>